<reference evidence="2 3" key="1">
    <citation type="submission" date="2020-07" db="EMBL/GenBank/DDBJ databases">
        <title>Roseicoccus Jingziensis gen. nov., sp. nov., isolated from coastal seawater.</title>
        <authorList>
            <person name="Feng X."/>
        </authorList>
    </citation>
    <scope>NUCLEOTIDE SEQUENCE [LARGE SCALE GENOMIC DNA]</scope>
    <source>
        <strain evidence="2 3">N1E253</strain>
    </source>
</reference>
<dbReference type="InterPro" id="IPR029010">
    <property type="entry name" value="ThuA-like"/>
</dbReference>
<keyword evidence="3" id="KW-1185">Reference proteome</keyword>
<dbReference type="InterPro" id="IPR029062">
    <property type="entry name" value="Class_I_gatase-like"/>
</dbReference>
<dbReference type="PANTHER" id="PTHR40469">
    <property type="entry name" value="SECRETED GLYCOSYL HYDROLASE"/>
    <property type="match status" value="1"/>
</dbReference>
<sequence length="280" mass="30990">MTSFTPGTLMSAEKIKVLITDGPQKAHNYKDTTPVLMQLLGKTARFEVDHSRSTKKGCEDGTYKPDFSLYDVVVMNEGFGAADWPEATQKAFEKYMANGGGMVSFHAANNCWPNWKEYNKMTGIGGWGKRNESSGPYLYIDSEGAVVRDTSKGKGGSHGPQHEFKLIVREKEHPIMKGLPPTFVHGPDELYDRLRGPAENVTILATAFSSKKQRGTDRNEPTLMTITYGKGRIFHTVLGHGVKQIKQGSFVTTFLRGTEWAATGKVSIPVPKDFPNQKVE</sequence>
<protein>
    <submittedName>
        <fullName evidence="2">ThuA domain-containing protein</fullName>
    </submittedName>
</protein>
<evidence type="ECO:0000259" key="1">
    <source>
        <dbReference type="Pfam" id="PF06283"/>
    </source>
</evidence>
<organism evidence="2 3">
    <name type="scientific">Oceaniferula marina</name>
    <dbReference type="NCBI Taxonomy" id="2748318"/>
    <lineage>
        <taxon>Bacteria</taxon>
        <taxon>Pseudomonadati</taxon>
        <taxon>Verrucomicrobiota</taxon>
        <taxon>Verrucomicrobiia</taxon>
        <taxon>Verrucomicrobiales</taxon>
        <taxon>Verrucomicrobiaceae</taxon>
        <taxon>Oceaniferula</taxon>
    </lineage>
</organism>
<dbReference type="Proteomes" id="UP000557872">
    <property type="component" value="Unassembled WGS sequence"/>
</dbReference>
<gene>
    <name evidence="2" type="ORF">HW115_09115</name>
</gene>
<accession>A0A851GF04</accession>
<dbReference type="Gene3D" id="3.40.50.880">
    <property type="match status" value="1"/>
</dbReference>
<dbReference type="SUPFAM" id="SSF52317">
    <property type="entry name" value="Class I glutamine amidotransferase-like"/>
    <property type="match status" value="1"/>
</dbReference>
<proteinExistence type="predicted"/>
<feature type="domain" description="ThuA-like" evidence="1">
    <location>
        <begin position="16"/>
        <end position="261"/>
    </location>
</feature>
<name>A0A851GF04_9BACT</name>
<dbReference type="PANTHER" id="PTHR40469:SF2">
    <property type="entry name" value="GALACTOSE-BINDING DOMAIN-LIKE SUPERFAMILY PROTEIN"/>
    <property type="match status" value="1"/>
</dbReference>
<dbReference type="Pfam" id="PF06283">
    <property type="entry name" value="ThuA"/>
    <property type="match status" value="1"/>
</dbReference>
<dbReference type="AlphaFoldDB" id="A0A851GF04"/>
<comment type="caution">
    <text evidence="2">The sequence shown here is derived from an EMBL/GenBank/DDBJ whole genome shotgun (WGS) entry which is preliminary data.</text>
</comment>
<evidence type="ECO:0000313" key="3">
    <source>
        <dbReference type="Proteomes" id="UP000557872"/>
    </source>
</evidence>
<dbReference type="EMBL" id="JACBAZ010000003">
    <property type="protein sequence ID" value="NWK55769.1"/>
    <property type="molecule type" value="Genomic_DNA"/>
</dbReference>
<evidence type="ECO:0000313" key="2">
    <source>
        <dbReference type="EMBL" id="NWK55769.1"/>
    </source>
</evidence>